<reference evidence="1 2" key="1">
    <citation type="submission" date="2018-06" db="EMBL/GenBank/DDBJ databases">
        <title>Genome conservation of Clostridium tetani.</title>
        <authorList>
            <person name="Bruggemann H."/>
            <person name="Popoff M.R."/>
        </authorList>
    </citation>
    <scope>NUCLEOTIDE SEQUENCE [LARGE SCALE GENOMIC DNA]</scope>
    <source>
        <strain evidence="1 2">63.05</strain>
    </source>
</reference>
<proteinExistence type="predicted"/>
<accession>A0ABY0EM03</accession>
<name>A0ABY0EM03_CLOTA</name>
<protein>
    <submittedName>
        <fullName evidence="1">Uncharacterized protein</fullName>
    </submittedName>
</protein>
<dbReference type="RefSeq" id="WP_023437980.1">
    <property type="nucleotide sequence ID" value="NZ_CASHSW010000023.1"/>
</dbReference>
<comment type="caution">
    <text evidence="1">The sequence shown here is derived from an EMBL/GenBank/DDBJ whole genome shotgun (WGS) entry which is preliminary data.</text>
</comment>
<dbReference type="EMBL" id="QMAU01000049">
    <property type="protein sequence ID" value="RXI52681.1"/>
    <property type="molecule type" value="Genomic_DNA"/>
</dbReference>
<evidence type="ECO:0000313" key="2">
    <source>
        <dbReference type="Proteomes" id="UP000290273"/>
    </source>
</evidence>
<dbReference type="Proteomes" id="UP000290273">
    <property type="component" value="Unassembled WGS sequence"/>
</dbReference>
<organism evidence="1 2">
    <name type="scientific">Clostridium tetani</name>
    <dbReference type="NCBI Taxonomy" id="1513"/>
    <lineage>
        <taxon>Bacteria</taxon>
        <taxon>Bacillati</taxon>
        <taxon>Bacillota</taxon>
        <taxon>Clostridia</taxon>
        <taxon>Eubacteriales</taxon>
        <taxon>Clostridiaceae</taxon>
        <taxon>Clostridium</taxon>
    </lineage>
</organism>
<evidence type="ECO:0000313" key="1">
    <source>
        <dbReference type="EMBL" id="RXI52681.1"/>
    </source>
</evidence>
<sequence length="109" mass="13201">MKFNDFRVPVEYIIDQYWRKKQLKDNVFFDEEEITDLPQYPVDIERNPDTKKVEKIIYDKGGTLEWIEELLRDWHNKVTRIKVTLPDQEVKYIDLVRDATGKVTRVEVN</sequence>
<gene>
    <name evidence="1" type="ORF">DP131_12255</name>
</gene>